<dbReference type="InterPro" id="IPR029063">
    <property type="entry name" value="SAM-dependent_MTases_sf"/>
</dbReference>
<keyword evidence="1" id="KW-0489">Methyltransferase</keyword>
<dbReference type="Gene3D" id="3.40.50.150">
    <property type="entry name" value="Vaccinia Virus protein VP39"/>
    <property type="match status" value="1"/>
</dbReference>
<reference evidence="1 2" key="1">
    <citation type="journal article" date="2015" name="Genome Biol. Evol.">
        <title>Phylogenomic analyses indicate that early fungi evolved digesting cell walls of algal ancestors of land plants.</title>
        <authorList>
            <person name="Chang Y."/>
            <person name="Wang S."/>
            <person name="Sekimoto S."/>
            <person name="Aerts A.L."/>
            <person name="Choi C."/>
            <person name="Clum A."/>
            <person name="LaButti K.M."/>
            <person name="Lindquist E.A."/>
            <person name="Yee Ngan C."/>
            <person name="Ohm R.A."/>
            <person name="Salamov A.A."/>
            <person name="Grigoriev I.V."/>
            <person name="Spatafora J.W."/>
            <person name="Berbee M.L."/>
        </authorList>
    </citation>
    <scope>NUCLEOTIDE SEQUENCE [LARGE SCALE GENOMIC DNA]</scope>
    <source>
        <strain evidence="1 2">NRRL 28638</strain>
    </source>
</reference>
<dbReference type="Proteomes" id="UP000070444">
    <property type="component" value="Unassembled WGS sequence"/>
</dbReference>
<dbReference type="PANTHER" id="PTHR31009">
    <property type="entry name" value="S-ADENOSYL-L-METHIONINE:CARBOXYL METHYLTRANSFERASE FAMILY PROTEIN"/>
    <property type="match status" value="1"/>
</dbReference>
<gene>
    <name evidence="1" type="ORF">CONCODRAFT_9901</name>
</gene>
<evidence type="ECO:0000313" key="2">
    <source>
        <dbReference type="Proteomes" id="UP000070444"/>
    </source>
</evidence>
<dbReference type="GO" id="GO:0008168">
    <property type="term" value="F:methyltransferase activity"/>
    <property type="evidence" value="ECO:0007669"/>
    <property type="project" value="UniProtKB-KW"/>
</dbReference>
<dbReference type="GO" id="GO:0032259">
    <property type="term" value="P:methylation"/>
    <property type="evidence" value="ECO:0007669"/>
    <property type="project" value="UniProtKB-KW"/>
</dbReference>
<dbReference type="OrthoDB" id="1523883at2759"/>
<name>A0A137NZ74_CONC2</name>
<dbReference type="Pfam" id="PF03492">
    <property type="entry name" value="Methyltransf_7"/>
    <property type="match status" value="1"/>
</dbReference>
<protein>
    <submittedName>
        <fullName evidence="1">S-adenosyl-L-methionine-dependent methyltransferase</fullName>
    </submittedName>
</protein>
<keyword evidence="2" id="KW-1185">Reference proteome</keyword>
<accession>A0A137NZ74</accession>
<dbReference type="EMBL" id="KQ964604">
    <property type="protein sequence ID" value="KXN67934.1"/>
    <property type="molecule type" value="Genomic_DNA"/>
</dbReference>
<proteinExistence type="predicted"/>
<organism evidence="1 2">
    <name type="scientific">Conidiobolus coronatus (strain ATCC 28846 / CBS 209.66 / NRRL 28638)</name>
    <name type="common">Delacroixia coronata</name>
    <dbReference type="NCBI Taxonomy" id="796925"/>
    <lineage>
        <taxon>Eukaryota</taxon>
        <taxon>Fungi</taxon>
        <taxon>Fungi incertae sedis</taxon>
        <taxon>Zoopagomycota</taxon>
        <taxon>Entomophthoromycotina</taxon>
        <taxon>Entomophthoromycetes</taxon>
        <taxon>Entomophthorales</taxon>
        <taxon>Ancylistaceae</taxon>
        <taxon>Conidiobolus</taxon>
    </lineage>
</organism>
<dbReference type="InterPro" id="IPR005299">
    <property type="entry name" value="MeTrfase_7"/>
</dbReference>
<dbReference type="SUPFAM" id="SSF53335">
    <property type="entry name" value="S-adenosyl-L-methionine-dependent methyltransferases"/>
    <property type="match status" value="1"/>
</dbReference>
<sequence>MTDSNINNEYNKKEFPPMYTIIDFNTNYEYEKKKIASSKNNSEFYEPHYVPAHSESDKLFGADAELMEGCAQCLSCGLSSKPMKDYNKASNMQLRIIENGFDSLKILTDNVKLIGNKLTVGDLGCSHGRNSMAVINKLLGLIENNASISNKLIDLLVYHEDLESNDFSQVQECLDDKSISYLNNSYIKNNNISTEVQLLPKSFYESLFEPKTIDIIMCYTAIHWLPKYKSLTQGLWFQDQLEPSENIEWFRKLSKDCLINWLNLRYDELATGGLLTLNIMESSEFFESFNLIWDEYLIMKGFTHDDLKKVNVAGIYRSTEEVNECLDKFNEKYKILRNYLSKDVHAFCRSHLNSVISEQVIQGLENYPEHFPTTESRIEFYEEFLDYLYNAKEMSTEVEIGYIYLILQKI</sequence>
<evidence type="ECO:0000313" key="1">
    <source>
        <dbReference type="EMBL" id="KXN67934.1"/>
    </source>
</evidence>
<dbReference type="AlphaFoldDB" id="A0A137NZ74"/>
<keyword evidence="1" id="KW-0808">Transferase</keyword>